<sequence length="82" mass="9121">MKNNHCHGVGSSINLAGHVWQLWSEDRALEIVDSLLESYTPNEALRCIQIGLLRSRQDIGPQIEGQASHSTNQVTITEIIAR</sequence>
<organism evidence="1 2">
    <name type="scientific">Ficus carica</name>
    <name type="common">Common fig</name>
    <dbReference type="NCBI Taxonomy" id="3494"/>
    <lineage>
        <taxon>Eukaryota</taxon>
        <taxon>Viridiplantae</taxon>
        <taxon>Streptophyta</taxon>
        <taxon>Embryophyta</taxon>
        <taxon>Tracheophyta</taxon>
        <taxon>Spermatophyta</taxon>
        <taxon>Magnoliopsida</taxon>
        <taxon>eudicotyledons</taxon>
        <taxon>Gunneridae</taxon>
        <taxon>Pentapetalae</taxon>
        <taxon>rosids</taxon>
        <taxon>fabids</taxon>
        <taxon>Rosales</taxon>
        <taxon>Moraceae</taxon>
        <taxon>Ficeae</taxon>
        <taxon>Ficus</taxon>
    </lineage>
</organism>
<comment type="caution">
    <text evidence="1">The sequence shown here is derived from an EMBL/GenBank/DDBJ whole genome shotgun (WGS) entry which is preliminary data.</text>
</comment>
<accession>A0AA87YWE2</accession>
<reference evidence="1" key="1">
    <citation type="submission" date="2023-07" db="EMBL/GenBank/DDBJ databases">
        <title>draft genome sequence of fig (Ficus carica).</title>
        <authorList>
            <person name="Takahashi T."/>
            <person name="Nishimura K."/>
        </authorList>
    </citation>
    <scope>NUCLEOTIDE SEQUENCE</scope>
</reference>
<dbReference type="AlphaFoldDB" id="A0AA87YWE2"/>
<evidence type="ECO:0000313" key="2">
    <source>
        <dbReference type="Proteomes" id="UP001187192"/>
    </source>
</evidence>
<dbReference type="Proteomes" id="UP001187192">
    <property type="component" value="Unassembled WGS sequence"/>
</dbReference>
<keyword evidence="2" id="KW-1185">Reference proteome</keyword>
<dbReference type="EMBL" id="BTGU01007677">
    <property type="protein sequence ID" value="GMN20285.1"/>
    <property type="molecule type" value="Genomic_DNA"/>
</dbReference>
<name>A0AA87YWE2_FICCA</name>
<protein>
    <submittedName>
        <fullName evidence="1">Uncharacterized protein</fullName>
    </submittedName>
</protein>
<evidence type="ECO:0000313" key="1">
    <source>
        <dbReference type="EMBL" id="GMN20285.1"/>
    </source>
</evidence>
<gene>
    <name evidence="1" type="ORF">TIFTF001_050017</name>
</gene>
<proteinExistence type="predicted"/>